<dbReference type="PANTHER" id="PTHR33993:SF2">
    <property type="entry name" value="VOC DOMAIN-CONTAINING PROTEIN"/>
    <property type="match status" value="1"/>
</dbReference>
<comment type="caution">
    <text evidence="2">The sequence shown here is derived from an EMBL/GenBank/DDBJ whole genome shotgun (WGS) entry which is preliminary data.</text>
</comment>
<dbReference type="PANTHER" id="PTHR33993">
    <property type="entry name" value="GLYOXALASE-RELATED"/>
    <property type="match status" value="1"/>
</dbReference>
<dbReference type="InterPro" id="IPR052164">
    <property type="entry name" value="Anthracycline_SecMetBiosynth"/>
</dbReference>
<dbReference type="PROSITE" id="PS51819">
    <property type="entry name" value="VOC"/>
    <property type="match status" value="1"/>
</dbReference>
<feature type="domain" description="VOC" evidence="1">
    <location>
        <begin position="4"/>
        <end position="122"/>
    </location>
</feature>
<name>A0A7V2WU50_LEUMU</name>
<dbReference type="Pfam" id="PF00903">
    <property type="entry name" value="Glyoxalase"/>
    <property type="match status" value="1"/>
</dbReference>
<dbReference type="CDD" id="cd07247">
    <property type="entry name" value="SgaA_N_like"/>
    <property type="match status" value="1"/>
</dbReference>
<sequence length="123" mass="13482">MKNIVTWFEIPVTDMQRAKDFYSAVMETGFQDDNMDGFKMAIFGYEDPAVSGMLVEAEGYEPSKTGAVIYLNGGDDLSVPLDRAVQNGAEILVPKTAINEGKCGYFAQFSDSEGNRVGLYSID</sequence>
<gene>
    <name evidence="2" type="ORF">ENJ51_00795</name>
</gene>
<dbReference type="SUPFAM" id="SSF54593">
    <property type="entry name" value="Glyoxalase/Bleomycin resistance protein/Dihydroxybiphenyl dioxygenase"/>
    <property type="match status" value="1"/>
</dbReference>
<dbReference type="InterPro" id="IPR004360">
    <property type="entry name" value="Glyas_Fos-R_dOase_dom"/>
</dbReference>
<dbReference type="InterPro" id="IPR037523">
    <property type="entry name" value="VOC_core"/>
</dbReference>
<reference evidence="2" key="1">
    <citation type="journal article" date="2020" name="mSystems">
        <title>Genome- and Community-Level Interaction Insights into Carbon Utilization and Element Cycling Functions of Hydrothermarchaeota in Hydrothermal Sediment.</title>
        <authorList>
            <person name="Zhou Z."/>
            <person name="Liu Y."/>
            <person name="Xu W."/>
            <person name="Pan J."/>
            <person name="Luo Z.H."/>
            <person name="Li M."/>
        </authorList>
    </citation>
    <scope>NUCLEOTIDE SEQUENCE [LARGE SCALE GENOMIC DNA]</scope>
    <source>
        <strain evidence="2">HyVt-493</strain>
    </source>
</reference>
<dbReference type="EMBL" id="DRMS01000029">
    <property type="protein sequence ID" value="HFC91327.1"/>
    <property type="molecule type" value="Genomic_DNA"/>
</dbReference>
<evidence type="ECO:0000313" key="2">
    <source>
        <dbReference type="EMBL" id="HFC91327.1"/>
    </source>
</evidence>
<organism evidence="2">
    <name type="scientific">Leucothrix mucor</name>
    <dbReference type="NCBI Taxonomy" id="45248"/>
    <lineage>
        <taxon>Bacteria</taxon>
        <taxon>Pseudomonadati</taxon>
        <taxon>Pseudomonadota</taxon>
        <taxon>Gammaproteobacteria</taxon>
        <taxon>Thiotrichales</taxon>
        <taxon>Thiotrichaceae</taxon>
        <taxon>Leucothrix</taxon>
    </lineage>
</organism>
<dbReference type="Proteomes" id="UP000885750">
    <property type="component" value="Unassembled WGS sequence"/>
</dbReference>
<dbReference type="InterPro" id="IPR029068">
    <property type="entry name" value="Glyas_Bleomycin-R_OHBP_Dase"/>
</dbReference>
<dbReference type="Gene3D" id="3.10.180.10">
    <property type="entry name" value="2,3-Dihydroxybiphenyl 1,2-Dioxygenase, domain 1"/>
    <property type="match status" value="1"/>
</dbReference>
<protein>
    <submittedName>
        <fullName evidence="2">VOC family protein</fullName>
    </submittedName>
</protein>
<accession>A0A7V2WU50</accession>
<dbReference type="AlphaFoldDB" id="A0A7V2WU50"/>
<evidence type="ECO:0000259" key="1">
    <source>
        <dbReference type="PROSITE" id="PS51819"/>
    </source>
</evidence>
<proteinExistence type="predicted"/>